<dbReference type="KEGG" id="tnu:BD01_1832"/>
<name>W8P797_9EURY</name>
<dbReference type="STRING" id="195522.BD01_1832"/>
<organism evidence="2 3">
    <name type="scientific">Thermococcus nautili</name>
    <dbReference type="NCBI Taxonomy" id="195522"/>
    <lineage>
        <taxon>Archaea</taxon>
        <taxon>Methanobacteriati</taxon>
        <taxon>Methanobacteriota</taxon>
        <taxon>Thermococci</taxon>
        <taxon>Thermococcales</taxon>
        <taxon>Thermococcaceae</taxon>
        <taxon>Thermococcus</taxon>
    </lineage>
</organism>
<dbReference type="HOGENOM" id="CLU_2550473_0_0_2"/>
<evidence type="ECO:0000313" key="2">
    <source>
        <dbReference type="EMBL" id="AHL23435.1"/>
    </source>
</evidence>
<dbReference type="EMBL" id="CP007264">
    <property type="protein sequence ID" value="AHL23435.1"/>
    <property type="molecule type" value="Genomic_DNA"/>
</dbReference>
<dbReference type="AlphaFoldDB" id="W8P797"/>
<proteinExistence type="predicted"/>
<gene>
    <name evidence="2" type="ORF">BD01_1832</name>
</gene>
<protein>
    <submittedName>
        <fullName evidence="2">Uncharacterized protein</fullName>
    </submittedName>
</protein>
<evidence type="ECO:0000256" key="1">
    <source>
        <dbReference type="SAM" id="MobiDB-lite"/>
    </source>
</evidence>
<feature type="region of interest" description="Disordered" evidence="1">
    <location>
        <begin position="1"/>
        <end position="59"/>
    </location>
</feature>
<dbReference type="Proteomes" id="UP000019434">
    <property type="component" value="Chromosome"/>
</dbReference>
<evidence type="ECO:0000313" key="3">
    <source>
        <dbReference type="Proteomes" id="UP000019434"/>
    </source>
</evidence>
<accession>W8P797</accession>
<sequence length="82" mass="8798">MRDFGSRDPGSNPGGATTTKDKGAPPPYLSVLSNPWGGASPHNPVFFQTSGGLTPPHPKLRLREVSSKFVALFEKPNFGRFS</sequence>
<reference evidence="2 3" key="1">
    <citation type="submission" date="2014-02" db="EMBL/GenBank/DDBJ databases">
        <title>Genome Sequence of an Hyperthermophilic Archaeon, Thermococcus nautili 30-1, producing viral vesicles.</title>
        <authorList>
            <person name="Oberto J."/>
            <person name="Gaudin M."/>
            <person name="Cossu M."/>
            <person name="Gorlas A."/>
            <person name="Slesarev A."/>
            <person name="Marguet E."/>
            <person name="Forterre P."/>
        </authorList>
    </citation>
    <scope>NUCLEOTIDE SEQUENCE [LARGE SCALE GENOMIC DNA]</scope>
    <source>
        <strain evidence="2 3">30-1</strain>
    </source>
</reference>
<keyword evidence="3" id="KW-1185">Reference proteome</keyword>